<reference evidence="2" key="1">
    <citation type="submission" date="2020-11" db="EMBL/GenBank/DDBJ databases">
        <authorList>
            <consortium name="DOE Joint Genome Institute"/>
            <person name="Ahrendt S."/>
            <person name="Riley R."/>
            <person name="Andreopoulos W."/>
            <person name="Labutti K."/>
            <person name="Pangilinan J."/>
            <person name="Ruiz-Duenas F.J."/>
            <person name="Barrasa J.M."/>
            <person name="Sanchez-Garcia M."/>
            <person name="Camarero S."/>
            <person name="Miyauchi S."/>
            <person name="Serrano A."/>
            <person name="Linde D."/>
            <person name="Babiker R."/>
            <person name="Drula E."/>
            <person name="Ayuso-Fernandez I."/>
            <person name="Pacheco R."/>
            <person name="Padilla G."/>
            <person name="Ferreira P."/>
            <person name="Barriuso J."/>
            <person name="Kellner H."/>
            <person name="Castanera R."/>
            <person name="Alfaro M."/>
            <person name="Ramirez L."/>
            <person name="Pisabarro A.G."/>
            <person name="Kuo A."/>
            <person name="Tritt A."/>
            <person name="Lipzen A."/>
            <person name="He G."/>
            <person name="Yan M."/>
            <person name="Ng V."/>
            <person name="Cullen D."/>
            <person name="Martin F."/>
            <person name="Rosso M.-N."/>
            <person name="Henrissat B."/>
            <person name="Hibbett D."/>
            <person name="Martinez A.T."/>
            <person name="Grigoriev I.V."/>
        </authorList>
    </citation>
    <scope>NUCLEOTIDE SEQUENCE</scope>
    <source>
        <strain evidence="2">CIRM-BRFM 674</strain>
    </source>
</reference>
<protein>
    <recommendedName>
        <fullName evidence="4">Brain protein I3</fullName>
    </recommendedName>
</protein>
<organism evidence="2 3">
    <name type="scientific">Pholiota conissans</name>
    <dbReference type="NCBI Taxonomy" id="109636"/>
    <lineage>
        <taxon>Eukaryota</taxon>
        <taxon>Fungi</taxon>
        <taxon>Dikarya</taxon>
        <taxon>Basidiomycota</taxon>
        <taxon>Agaricomycotina</taxon>
        <taxon>Agaricomycetes</taxon>
        <taxon>Agaricomycetidae</taxon>
        <taxon>Agaricales</taxon>
        <taxon>Agaricineae</taxon>
        <taxon>Strophariaceae</taxon>
        <taxon>Pholiota</taxon>
    </lineage>
</organism>
<feature type="transmembrane region" description="Helical" evidence="1">
    <location>
        <begin position="104"/>
        <end position="125"/>
    </location>
</feature>
<dbReference type="OrthoDB" id="2564984at2759"/>
<sequence>MVSLVIQIGDCNAPATYQALIADGNTAAPTITSPKTIITQDVIVQRVDAAGPSYTLVQPSVTPPPTVYNYIDPITGERVASLLPPNHPEMICLQSGSHVTETHFGLLGVLTAIFWFPLGIGLCLLDKQTQCRRCGAVIDRGICG</sequence>
<dbReference type="AlphaFoldDB" id="A0A9P6CPI1"/>
<evidence type="ECO:0000313" key="3">
    <source>
        <dbReference type="Proteomes" id="UP000807469"/>
    </source>
</evidence>
<comment type="caution">
    <text evidence="2">The sequence shown here is derived from an EMBL/GenBank/DDBJ whole genome shotgun (WGS) entry which is preliminary data.</text>
</comment>
<gene>
    <name evidence="2" type="ORF">BDN70DRAFT_815205</name>
</gene>
<evidence type="ECO:0008006" key="4">
    <source>
        <dbReference type="Google" id="ProtNLM"/>
    </source>
</evidence>
<dbReference type="Pfam" id="PF10164">
    <property type="entry name" value="BRI3"/>
    <property type="match status" value="1"/>
</dbReference>
<keyword evidence="1" id="KW-0812">Transmembrane</keyword>
<name>A0A9P6CPI1_9AGAR</name>
<keyword evidence="1" id="KW-0472">Membrane</keyword>
<accession>A0A9P6CPI1</accession>
<dbReference type="Proteomes" id="UP000807469">
    <property type="component" value="Unassembled WGS sequence"/>
</dbReference>
<evidence type="ECO:0000256" key="1">
    <source>
        <dbReference type="SAM" id="Phobius"/>
    </source>
</evidence>
<evidence type="ECO:0000313" key="2">
    <source>
        <dbReference type="EMBL" id="KAF9474696.1"/>
    </source>
</evidence>
<keyword evidence="1" id="KW-1133">Transmembrane helix</keyword>
<proteinExistence type="predicted"/>
<keyword evidence="3" id="KW-1185">Reference proteome</keyword>
<dbReference type="InterPro" id="IPR019317">
    <property type="entry name" value="BRI3"/>
</dbReference>
<dbReference type="EMBL" id="MU155366">
    <property type="protein sequence ID" value="KAF9474696.1"/>
    <property type="molecule type" value="Genomic_DNA"/>
</dbReference>